<dbReference type="AlphaFoldDB" id="A0A0L6W415"/>
<name>A0A0L6W415_9FIRM</name>
<protein>
    <submittedName>
        <fullName evidence="1">Uncharacterized protein</fullName>
    </submittedName>
</protein>
<sequence>MSLAKKTSVSLEPSIVAQLDTRGPRSTVINRDLERLYKNPGEKAHRL</sequence>
<dbReference type="RefSeq" id="WP_160315523.1">
    <property type="nucleotide sequence ID" value="NZ_LGTE01000004.1"/>
</dbReference>
<dbReference type="Proteomes" id="UP000037175">
    <property type="component" value="Unassembled WGS sequence"/>
</dbReference>
<dbReference type="EMBL" id="LGTE01000004">
    <property type="protein sequence ID" value="KNZ70322.1"/>
    <property type="molecule type" value="Genomic_DNA"/>
</dbReference>
<proteinExistence type="predicted"/>
<evidence type="ECO:0000313" key="1">
    <source>
        <dbReference type="EMBL" id="KNZ70322.1"/>
    </source>
</evidence>
<keyword evidence="2" id="KW-1185">Reference proteome</keyword>
<accession>A0A0L6W415</accession>
<organism evidence="1 2">
    <name type="scientific">Thermincola ferriacetica</name>
    <dbReference type="NCBI Taxonomy" id="281456"/>
    <lineage>
        <taxon>Bacteria</taxon>
        <taxon>Bacillati</taxon>
        <taxon>Bacillota</taxon>
        <taxon>Clostridia</taxon>
        <taxon>Eubacteriales</taxon>
        <taxon>Thermincolaceae</taxon>
        <taxon>Thermincola</taxon>
    </lineage>
</organism>
<evidence type="ECO:0000313" key="2">
    <source>
        <dbReference type="Proteomes" id="UP000037175"/>
    </source>
</evidence>
<comment type="caution">
    <text evidence="1">The sequence shown here is derived from an EMBL/GenBank/DDBJ whole genome shotgun (WGS) entry which is preliminary data.</text>
</comment>
<gene>
    <name evidence="1" type="ORF">Tfer_0882</name>
</gene>
<reference evidence="2" key="1">
    <citation type="submission" date="2015-07" db="EMBL/GenBank/DDBJ databases">
        <title>Complete Genome of Thermincola ferriacetica strain Z-0001T.</title>
        <authorList>
            <person name="Lusk B."/>
            <person name="Badalamenti J.P."/>
            <person name="Parameswaran P."/>
            <person name="Bond D.R."/>
            <person name="Torres C.I."/>
        </authorList>
    </citation>
    <scope>NUCLEOTIDE SEQUENCE [LARGE SCALE GENOMIC DNA]</scope>
    <source>
        <strain evidence="2">Z-0001</strain>
    </source>
</reference>